<feature type="binding site" evidence="6">
    <location>
        <begin position="1010"/>
        <end position="1011"/>
    </location>
    <ligand>
        <name>alpha-maltose 1-phosphate</name>
        <dbReference type="ChEBI" id="CHEBI:63576"/>
    </ligand>
</feature>
<dbReference type="Gene3D" id="3.20.20.80">
    <property type="entry name" value="Glycosidases"/>
    <property type="match status" value="2"/>
</dbReference>
<organism evidence="9 10">
    <name type="scientific">Paracraurococcus ruber</name>
    <dbReference type="NCBI Taxonomy" id="77675"/>
    <lineage>
        <taxon>Bacteria</taxon>
        <taxon>Pseudomonadati</taxon>
        <taxon>Pseudomonadota</taxon>
        <taxon>Alphaproteobacteria</taxon>
        <taxon>Acetobacterales</taxon>
        <taxon>Roseomonadaceae</taxon>
        <taxon>Paracraurococcus</taxon>
    </lineage>
</organism>
<dbReference type="Proteomes" id="UP000697995">
    <property type="component" value="Unassembled WGS sequence"/>
</dbReference>
<feature type="binding site" evidence="6">
    <location>
        <position position="738"/>
    </location>
    <ligand>
        <name>alpha-maltose 1-phosphate</name>
        <dbReference type="ChEBI" id="CHEBI:63576"/>
    </ligand>
</feature>
<dbReference type="CDD" id="cd11344">
    <property type="entry name" value="AmyAc_GlgE_like"/>
    <property type="match status" value="1"/>
</dbReference>
<evidence type="ECO:0000256" key="6">
    <source>
        <dbReference type="HAMAP-Rule" id="MF_02124"/>
    </source>
</evidence>
<keyword evidence="4 6" id="KW-0119">Carbohydrate metabolism</keyword>
<dbReference type="Gene3D" id="2.60.40.10">
    <property type="entry name" value="Immunoglobulins"/>
    <property type="match status" value="1"/>
</dbReference>
<dbReference type="SMART" id="SM00642">
    <property type="entry name" value="Aamy"/>
    <property type="match status" value="1"/>
</dbReference>
<comment type="caution">
    <text evidence="9">The sequence shown here is derived from an EMBL/GenBank/DDBJ whole genome shotgun (WGS) entry which is preliminary data.</text>
</comment>
<accession>A0ABS1D209</accession>
<comment type="function">
    <text evidence="6">Maltosyltransferase that uses maltose 1-phosphate (M1P) as the sugar donor to elongate linear or branched alpha-(1-&gt;4)-glucans. Is involved in a branched alpha-glucan biosynthetic pathway from trehalose, together with TreS, Mak and GlgB.</text>
</comment>
<evidence type="ECO:0000313" key="10">
    <source>
        <dbReference type="Proteomes" id="UP000697995"/>
    </source>
</evidence>
<dbReference type="InterPro" id="IPR006047">
    <property type="entry name" value="GH13_cat_dom"/>
</dbReference>
<comment type="subunit">
    <text evidence="1 6">Homodimer.</text>
</comment>
<keyword evidence="10" id="KW-1185">Reference proteome</keyword>
<feature type="site" description="Transition state stabilizer" evidence="6">
    <location>
        <position position="957"/>
    </location>
</feature>
<dbReference type="PANTHER" id="PTHR47786:SF2">
    <property type="entry name" value="GLYCOSYL HYDROLASE FAMILY 13 CATALYTIC DOMAIN-CONTAINING PROTEIN"/>
    <property type="match status" value="1"/>
</dbReference>
<feature type="compositionally biased region" description="Low complexity" evidence="7">
    <location>
        <begin position="15"/>
        <end position="24"/>
    </location>
</feature>
<keyword evidence="2 6" id="KW-0328">Glycosyltransferase</keyword>
<evidence type="ECO:0000256" key="4">
    <source>
        <dbReference type="ARBA" id="ARBA00023277"/>
    </source>
</evidence>
<dbReference type="CDD" id="cd00551">
    <property type="entry name" value="AmyAc_family"/>
    <property type="match status" value="1"/>
</dbReference>
<evidence type="ECO:0000256" key="7">
    <source>
        <dbReference type="SAM" id="MobiDB-lite"/>
    </source>
</evidence>
<evidence type="ECO:0000256" key="5">
    <source>
        <dbReference type="ARBA" id="ARBA00048735"/>
    </source>
</evidence>
<evidence type="ECO:0000313" key="9">
    <source>
        <dbReference type="EMBL" id="MBK1660152.1"/>
    </source>
</evidence>
<sequence length="1141" mass="124158">MASRRGSKPKATARAEAQPVVAEAPPQAIRAAGLAAPADAAAPPAPAADPRPPAPRIYLLHPLLVGPLPAWDAAFARIAGLGFDTALLAPVFAPGPSGNLYHLADPDAPHPILDAPGDATAALADLAGKARAAGLALHLDIVLDRVAADGALRATHPGWFEAPGGDPLTDPRLGPAERGTARARWDDPQVAAALAAWWEDRLRRFAAAGVTGFRCDAPTRVPPAVWRRLTAAVPEARFLAWTAGVPAPEIPQLAGCGFAAVFDSLGWWDLEGSWLAEEAARLAAIAPVISTVEPPFGPRLAARDAEPWTAERAAQRQLRLAAGIGAGILVPMGFEYGARRPLDPARDRPGDWDWIRAHGGFDLTGGLKAANDALAGRRLGAGELRPLSGFGAPVTALLRADAADARQAKAATLVLANPDLRSGAGVALATLLPGTGGVFTRFRPLSPETGDALQPGSAIQLAPGEVRLFEADMARPVLVEVAVPGDGAAPPLAGALAAAAEPRIGIEALAPAVDEGRFPVKRVVGEVVEVTCDLICDGHEKLGAALLWRAADAADWTEVRMTPLGNDRWMARFPLERMGRHVYAVEAWRDAFATYRDELEKKHAANVPIGLELEEGRILVTKAGERAGGALSSLAERLQGARDEERLTILLAPETATLMARADDRPFRIRSPEIPLEAERTGAGFASWYELFPRSQSGDATRHGTFDDVIRRLPHIRAMGFDVLYFPPIHPIGRAFRKGRNNTLTPGPDDPGSPYAIGSEDGGHDAIHPQLGTLEDFRRLVAAAREHGLELALDFAVQCSPDHPWLKQHPGWFDWRPDGSIKYAENPPKKYQDIVNVDFYKEEAVPSLWVALRDVVRFWVDQGVRLFRVDNPHTKPFPFWEWLIADIRGRTPDAVFLAEAFTRPKVMYRLAKIGFGQSYTYFTWRNRKPEIQAYLEELATTAPRDFFRPHFFVNTPDINPPFLQTGGRAGHLIRAALATTLSGLWGMYQGFELCEATPLPGREEYLDSEKYEIRVWPDRRPGDIVDEITRLNLIRRANPALQTHLGIAFHNAFNDQVLWYRKATPDRGNVVLCAVSLDPHTPQEATVELPLWEWGLPDSAALEAEDLMTGRRFTWRGKIQRLRLDPGGLPFGLWRVRPEGA</sequence>
<dbReference type="RefSeq" id="WP_133218932.1">
    <property type="nucleotide sequence ID" value="NZ_NRSG01000151.1"/>
</dbReference>
<evidence type="ECO:0000259" key="8">
    <source>
        <dbReference type="SMART" id="SM00642"/>
    </source>
</evidence>
<evidence type="ECO:0000256" key="3">
    <source>
        <dbReference type="ARBA" id="ARBA00022679"/>
    </source>
</evidence>
<keyword evidence="3 6" id="KW-0808">Transferase</keyword>
<dbReference type="Pfam" id="PF21702">
    <property type="entry name" value="GLGE_C"/>
    <property type="match status" value="1"/>
</dbReference>
<dbReference type="InterPro" id="IPR021828">
    <property type="entry name" value="GlgE_dom_N/S"/>
</dbReference>
<dbReference type="PANTHER" id="PTHR47786">
    <property type="entry name" value="ALPHA-1,4-GLUCAN:MALTOSE-1-PHOSPHATE MALTOSYLTRANSFERASE"/>
    <property type="match status" value="1"/>
</dbReference>
<feature type="active site" description="Nucleophile" evidence="6">
    <location>
        <position position="870"/>
    </location>
</feature>
<dbReference type="Pfam" id="PF00128">
    <property type="entry name" value="Alpha-amylase"/>
    <property type="match status" value="1"/>
</dbReference>
<dbReference type="InterPro" id="IPR049171">
    <property type="entry name" value="GLGE_C"/>
</dbReference>
<dbReference type="EMBL" id="NRSG01000151">
    <property type="protein sequence ID" value="MBK1660152.1"/>
    <property type="molecule type" value="Genomic_DNA"/>
</dbReference>
<dbReference type="SUPFAM" id="SSF51445">
    <property type="entry name" value="(Trans)glycosidases"/>
    <property type="match status" value="2"/>
</dbReference>
<proteinExistence type="inferred from homology"/>
<feature type="domain" description="Glycosyl hydrolase family 13 catalytic" evidence="8">
    <location>
        <begin position="690"/>
        <end position="1035"/>
    </location>
</feature>
<protein>
    <recommendedName>
        <fullName evidence="6">Alpha-1,4-glucan:maltose-1-phosphate maltosyltransferase</fullName>
        <shortName evidence="6">GMPMT</shortName>
        <ecNumber evidence="6">2.4.99.16</ecNumber>
    </recommendedName>
    <alternativeName>
        <fullName evidence="6">(1-&gt;4)-alpha-D-glucan:maltose-1-phosphate alpha-D-maltosyltransferase</fullName>
    </alternativeName>
</protein>
<dbReference type="HAMAP" id="MF_02124">
    <property type="entry name" value="GlgE"/>
    <property type="match status" value="1"/>
</dbReference>
<feature type="binding site" evidence="6">
    <location>
        <position position="833"/>
    </location>
    <ligand>
        <name>alpha-maltose 1-phosphate</name>
        <dbReference type="ChEBI" id="CHEBI:63576"/>
    </ligand>
</feature>
<dbReference type="InterPro" id="IPR013780">
    <property type="entry name" value="Glyco_hydro_b"/>
</dbReference>
<feature type="region of interest" description="Disordered" evidence="7">
    <location>
        <begin position="738"/>
        <end position="762"/>
    </location>
</feature>
<dbReference type="Gene3D" id="2.60.40.1180">
    <property type="entry name" value="Golgi alpha-mannosidase II"/>
    <property type="match status" value="1"/>
</dbReference>
<dbReference type="Gene3D" id="1.20.58.80">
    <property type="entry name" value="Phosphotransferase system, lactose/cellobiose-type IIA subunit"/>
    <property type="match status" value="1"/>
</dbReference>
<dbReference type="InterPro" id="IPR017853">
    <property type="entry name" value="GH"/>
</dbReference>
<dbReference type="Pfam" id="PF11896">
    <property type="entry name" value="GlgE_dom_N_S"/>
    <property type="match status" value="1"/>
</dbReference>
<feature type="active site" description="Proton donor" evidence="6">
    <location>
        <position position="899"/>
    </location>
</feature>
<reference evidence="9 10" key="1">
    <citation type="journal article" date="2020" name="Microorganisms">
        <title>Osmotic Adaptation and Compatible Solute Biosynthesis of Phototrophic Bacteria as Revealed from Genome Analyses.</title>
        <authorList>
            <person name="Imhoff J.F."/>
            <person name="Rahn T."/>
            <person name="Kunzel S."/>
            <person name="Keller A."/>
            <person name="Neulinger S.C."/>
        </authorList>
    </citation>
    <scope>NUCLEOTIDE SEQUENCE [LARGE SCALE GENOMIC DNA]</scope>
    <source>
        <strain evidence="9 10">DSM 15382</strain>
    </source>
</reference>
<evidence type="ECO:0000256" key="2">
    <source>
        <dbReference type="ARBA" id="ARBA00022676"/>
    </source>
</evidence>
<dbReference type="InterPro" id="IPR013783">
    <property type="entry name" value="Ig-like_fold"/>
</dbReference>
<feature type="region of interest" description="Disordered" evidence="7">
    <location>
        <begin position="1"/>
        <end position="24"/>
    </location>
</feature>
<comment type="similarity">
    <text evidence="6">Belongs to the glycosyl hydrolase 13 family. GlgE subfamily.</text>
</comment>
<dbReference type="EC" id="2.4.99.16" evidence="6"/>
<feature type="binding site" evidence="6">
    <location>
        <position position="798"/>
    </location>
    <ligand>
        <name>alpha-maltose 1-phosphate</name>
        <dbReference type="ChEBI" id="CHEBI:63576"/>
    </ligand>
</feature>
<comment type="catalytic activity">
    <reaction evidence="5 6">
        <text>alpha-maltose 1-phosphate + [(1-&gt;4)-alpha-D-glucosyl](n) = [(1-&gt;4)-alpha-D-glucosyl](n+2) + phosphate</text>
        <dbReference type="Rhea" id="RHEA:42692"/>
        <dbReference type="Rhea" id="RHEA-COMP:9584"/>
        <dbReference type="Rhea" id="RHEA-COMP:10183"/>
        <dbReference type="ChEBI" id="CHEBI:15444"/>
        <dbReference type="ChEBI" id="CHEBI:43474"/>
        <dbReference type="ChEBI" id="CHEBI:63576"/>
        <dbReference type="EC" id="2.4.99.16"/>
    </reaction>
</comment>
<gene>
    <name evidence="6" type="primary">glgE</name>
    <name evidence="9" type="ORF">CKO45_18125</name>
</gene>
<feature type="binding site" evidence="6">
    <location>
        <position position="871"/>
    </location>
    <ligand>
        <name>alpha-maltose 1-phosphate</name>
        <dbReference type="ChEBI" id="CHEBI:63576"/>
    </ligand>
</feature>
<dbReference type="InterPro" id="IPR026585">
    <property type="entry name" value="GlgE"/>
</dbReference>
<name>A0ABS1D209_9PROT</name>
<evidence type="ECO:0000256" key="1">
    <source>
        <dbReference type="ARBA" id="ARBA00011738"/>
    </source>
</evidence>